<dbReference type="OrthoDB" id="6418155at2759"/>
<dbReference type="SMART" id="SM00415">
    <property type="entry name" value="HSF"/>
    <property type="match status" value="1"/>
</dbReference>
<evidence type="ECO:0000259" key="6">
    <source>
        <dbReference type="SMART" id="SM00415"/>
    </source>
</evidence>
<gene>
    <name evidence="7" type="primary">Hsf5</name>
    <name evidence="7" type="ORF">HALSEN_R09157</name>
</gene>
<comment type="subcellular location">
    <subcellularLocation>
        <location evidence="1">Nucleus</location>
    </subcellularLocation>
</comment>
<protein>
    <submittedName>
        <fullName evidence="7">HSF5 protein</fullName>
    </submittedName>
</protein>
<evidence type="ECO:0000313" key="7">
    <source>
        <dbReference type="EMBL" id="NXD81622.1"/>
    </source>
</evidence>
<evidence type="ECO:0000256" key="1">
    <source>
        <dbReference type="ARBA" id="ARBA00004123"/>
    </source>
</evidence>
<evidence type="ECO:0000256" key="4">
    <source>
        <dbReference type="ARBA" id="ARBA00023242"/>
    </source>
</evidence>
<dbReference type="SUPFAM" id="SSF46785">
    <property type="entry name" value="Winged helix' DNA-binding domain"/>
    <property type="match status" value="1"/>
</dbReference>
<name>A0A851YYW3_9AVES</name>
<dbReference type="GO" id="GO:0005634">
    <property type="term" value="C:nucleus"/>
    <property type="evidence" value="ECO:0007669"/>
    <property type="project" value="UniProtKB-SubCell"/>
</dbReference>
<reference evidence="7" key="1">
    <citation type="submission" date="2019-09" db="EMBL/GenBank/DDBJ databases">
        <title>Bird 10,000 Genomes (B10K) Project - Family phase.</title>
        <authorList>
            <person name="Zhang G."/>
        </authorList>
    </citation>
    <scope>NUCLEOTIDE SEQUENCE</scope>
    <source>
        <strain evidence="7">B10K-DU-024-03</strain>
        <tissue evidence="7">Muscle</tissue>
    </source>
</reference>
<feature type="non-terminal residue" evidence="7">
    <location>
        <position position="1"/>
    </location>
</feature>
<accession>A0A851YYW3</accession>
<dbReference type="GO" id="GO:0043565">
    <property type="term" value="F:sequence-specific DNA binding"/>
    <property type="evidence" value="ECO:0007669"/>
    <property type="project" value="InterPro"/>
</dbReference>
<evidence type="ECO:0000256" key="5">
    <source>
        <dbReference type="RuleBase" id="RU004020"/>
    </source>
</evidence>
<evidence type="ECO:0000256" key="3">
    <source>
        <dbReference type="ARBA" id="ARBA00023125"/>
    </source>
</evidence>
<dbReference type="EMBL" id="WBNJ01000175">
    <property type="protein sequence ID" value="NXD81622.1"/>
    <property type="molecule type" value="Genomic_DNA"/>
</dbReference>
<proteinExistence type="inferred from homology"/>
<dbReference type="InterPro" id="IPR000232">
    <property type="entry name" value="HSF_DNA-bd"/>
</dbReference>
<comment type="similarity">
    <text evidence="2 5">Belongs to the HSF family.</text>
</comment>
<dbReference type="InterPro" id="IPR036388">
    <property type="entry name" value="WH-like_DNA-bd_sf"/>
</dbReference>
<organism evidence="7 8">
    <name type="scientific">Halcyon senegalensis</name>
    <dbReference type="NCBI Taxonomy" id="342381"/>
    <lineage>
        <taxon>Eukaryota</taxon>
        <taxon>Metazoa</taxon>
        <taxon>Chordata</taxon>
        <taxon>Craniata</taxon>
        <taxon>Vertebrata</taxon>
        <taxon>Euteleostomi</taxon>
        <taxon>Archelosauria</taxon>
        <taxon>Archosauria</taxon>
        <taxon>Dinosauria</taxon>
        <taxon>Saurischia</taxon>
        <taxon>Theropoda</taxon>
        <taxon>Coelurosauria</taxon>
        <taxon>Aves</taxon>
        <taxon>Neognathae</taxon>
        <taxon>Neoaves</taxon>
        <taxon>Telluraves</taxon>
        <taxon>Coraciimorphae</taxon>
        <taxon>Coraciiformes</taxon>
        <taxon>Alcedinidae</taxon>
        <taxon>Halcyon</taxon>
    </lineage>
</organism>
<feature type="domain" description="HSF-type DNA-binding" evidence="6">
    <location>
        <begin position="5"/>
        <end position="118"/>
    </location>
</feature>
<dbReference type="Pfam" id="PF00447">
    <property type="entry name" value="HSF_DNA-bind"/>
    <property type="match status" value="1"/>
</dbReference>
<dbReference type="PANTHER" id="PTHR10015:SF278">
    <property type="entry name" value="HEAT SHOCK FACTOR PROTEIN 5"/>
    <property type="match status" value="1"/>
</dbReference>
<keyword evidence="3" id="KW-0238">DNA-binding</keyword>
<dbReference type="Proteomes" id="UP000648918">
    <property type="component" value="Unassembled WGS sequence"/>
</dbReference>
<evidence type="ECO:0000313" key="8">
    <source>
        <dbReference type="Proteomes" id="UP000648918"/>
    </source>
</evidence>
<evidence type="ECO:0000256" key="2">
    <source>
        <dbReference type="ARBA" id="ARBA00006403"/>
    </source>
</evidence>
<keyword evidence="8" id="KW-1185">Reference proteome</keyword>
<keyword evidence="4" id="KW-0539">Nucleus</keyword>
<comment type="caution">
    <text evidence="7">The sequence shown here is derived from an EMBL/GenBank/DDBJ whole genome shotgun (WGS) entry which is preliminary data.</text>
</comment>
<sequence>PDSINPDSFPAKLWWLVNSPRCRSVYWDTRGQELLIEEQLFVREVLGAGPAGEEAAGAANLFKTKRFTSIVRQLNLYGFHKLVKEPLARSGPISHPHHYHSPHFRRHRPDLVVHLKRLTRARKVKVKVKVAVSMELPGQLLP</sequence>
<dbReference type="Gene3D" id="1.10.10.10">
    <property type="entry name" value="Winged helix-like DNA-binding domain superfamily/Winged helix DNA-binding domain"/>
    <property type="match status" value="1"/>
</dbReference>
<feature type="non-terminal residue" evidence="7">
    <location>
        <position position="142"/>
    </location>
</feature>
<dbReference type="InterPro" id="IPR036390">
    <property type="entry name" value="WH_DNA-bd_sf"/>
</dbReference>
<dbReference type="AlphaFoldDB" id="A0A851YYW3"/>
<dbReference type="PANTHER" id="PTHR10015">
    <property type="entry name" value="HEAT SHOCK TRANSCRIPTION FACTOR"/>
    <property type="match status" value="1"/>
</dbReference>
<dbReference type="GO" id="GO:0003700">
    <property type="term" value="F:DNA-binding transcription factor activity"/>
    <property type="evidence" value="ECO:0007669"/>
    <property type="project" value="InterPro"/>
</dbReference>